<evidence type="ECO:0000256" key="1">
    <source>
        <dbReference type="SAM" id="Phobius"/>
    </source>
</evidence>
<feature type="transmembrane region" description="Helical" evidence="1">
    <location>
        <begin position="272"/>
        <end position="290"/>
    </location>
</feature>
<dbReference type="AlphaFoldDB" id="A0A0U9I5D3"/>
<accession>A0A0U9I5D3</accession>
<evidence type="ECO:0000313" key="2">
    <source>
        <dbReference type="EMBL" id="GAQ25768.1"/>
    </source>
</evidence>
<proteinExistence type="predicted"/>
<feature type="transmembrane region" description="Helical" evidence="1">
    <location>
        <begin position="99"/>
        <end position="120"/>
    </location>
</feature>
<feature type="transmembrane region" description="Helical" evidence="1">
    <location>
        <begin position="228"/>
        <end position="252"/>
    </location>
</feature>
<feature type="transmembrane region" description="Helical" evidence="1">
    <location>
        <begin position="20"/>
        <end position="37"/>
    </location>
</feature>
<gene>
    <name evidence="2" type="ORF">TSYNT_914</name>
</gene>
<evidence type="ECO:0008006" key="4">
    <source>
        <dbReference type="Google" id="ProtNLM"/>
    </source>
</evidence>
<dbReference type="RefSeq" id="WP_059033286.1">
    <property type="nucleotide sequence ID" value="NZ_BSDN01000013.1"/>
</dbReference>
<keyword evidence="1" id="KW-0472">Membrane</keyword>
<keyword evidence="1" id="KW-1133">Transmembrane helix</keyword>
<keyword evidence="3" id="KW-1185">Reference proteome</keyword>
<dbReference type="OrthoDB" id="2676906at2"/>
<feature type="transmembrane region" description="Helical" evidence="1">
    <location>
        <begin position="58"/>
        <end position="79"/>
    </location>
</feature>
<dbReference type="STRING" id="224999.GCA_001485475_01803"/>
<organism evidence="2">
    <name type="scientific">Tepidanaerobacter syntrophicus</name>
    <dbReference type="NCBI Taxonomy" id="224999"/>
    <lineage>
        <taxon>Bacteria</taxon>
        <taxon>Bacillati</taxon>
        <taxon>Bacillota</taxon>
        <taxon>Clostridia</taxon>
        <taxon>Thermosediminibacterales</taxon>
        <taxon>Tepidanaerobacteraceae</taxon>
        <taxon>Tepidanaerobacter</taxon>
    </lineage>
</organism>
<feature type="transmembrane region" description="Helical" evidence="1">
    <location>
        <begin position="337"/>
        <end position="358"/>
    </location>
</feature>
<reference evidence="2" key="1">
    <citation type="journal article" date="2016" name="Genome Announc.">
        <title>Draft Genome Sequence of the Syntrophic Lactate-Degrading Bacterium Tepidanaerobacter syntrophicus JLT.</title>
        <authorList>
            <person name="Matsuura N."/>
            <person name="Ohashi A."/>
            <person name="Tourlousse D.M."/>
            <person name="Sekiguchi Y."/>
        </authorList>
    </citation>
    <scope>NUCLEOTIDE SEQUENCE [LARGE SCALE GENOMIC DNA]</scope>
    <source>
        <strain evidence="2">JL</strain>
    </source>
</reference>
<evidence type="ECO:0000313" key="3">
    <source>
        <dbReference type="Proteomes" id="UP000062160"/>
    </source>
</evidence>
<feature type="transmembrane region" description="Helical" evidence="1">
    <location>
        <begin position="169"/>
        <end position="189"/>
    </location>
</feature>
<dbReference type="EMBL" id="DF977003">
    <property type="protein sequence ID" value="GAQ25768.1"/>
    <property type="molecule type" value="Genomic_DNA"/>
</dbReference>
<keyword evidence="1" id="KW-0812">Transmembrane</keyword>
<dbReference type="Proteomes" id="UP000062160">
    <property type="component" value="Unassembled WGS sequence"/>
</dbReference>
<feature type="transmembrane region" description="Helical" evidence="1">
    <location>
        <begin position="302"/>
        <end position="325"/>
    </location>
</feature>
<name>A0A0U9I5D3_9FIRM</name>
<sequence>MASKEDKTVNTNEVRPISNIEYVGLTLLALTLIALFVKPEIIGGSFNAMLTKAVEPVVKTYLTGTLGTAIILSVMTGRILERLGFTDALIRVFTPLAKLMKITPLIIVPAIYNILGDINAAGRITGPSLKKAGATKDEQKIAIATMFQSQQSFSTFMLGLVAFAKAGIWAFPVVIIGIFLPVIVVPFVLSKTIYRNVKYKDISEMPRFTPTTPIVPTIFNGAREGAELMFLLLIPAVVVVFAIIGLLEYIGVWAPIESAMSAFLNLLSIDPATGMQSILVAPTLAMNTLVETIQTIPTRFAIGSFILAASGLPLQVPLAQIPAVWSESSDLSTGEALQASLVGLVIRVFSAFALAWIITPMV</sequence>
<protein>
    <recommendedName>
        <fullName evidence="4">Nucleoside transporter/FeoB GTPase Gate domain-containing protein</fullName>
    </recommendedName>
</protein>